<dbReference type="RefSeq" id="WP_350934766.1">
    <property type="nucleotide sequence ID" value="NZ_JAYWLC010000002.1"/>
</dbReference>
<dbReference type="PANTHER" id="PTHR13947">
    <property type="entry name" value="GNAT FAMILY N-ACETYLTRANSFERASE"/>
    <property type="match status" value="1"/>
</dbReference>
<reference evidence="3 4" key="1">
    <citation type="submission" date="2024-06" db="EMBL/GenBank/DDBJ databases">
        <title>Thioclava kandeliae sp. nov. from a rhizosphere soil sample of Kandelia candel in a mangrove.</title>
        <authorList>
            <person name="Mu T."/>
        </authorList>
    </citation>
    <scope>NUCLEOTIDE SEQUENCE [LARGE SCALE GENOMIC DNA]</scope>
    <source>
        <strain evidence="3 4">CPCC 100088</strain>
    </source>
</reference>
<dbReference type="InterPro" id="IPR016181">
    <property type="entry name" value="Acyl_CoA_acyltransferase"/>
</dbReference>
<organism evidence="3 4">
    <name type="scientific">Thioclava kandeliae</name>
    <dbReference type="NCBI Taxonomy" id="3070818"/>
    <lineage>
        <taxon>Bacteria</taxon>
        <taxon>Pseudomonadati</taxon>
        <taxon>Pseudomonadota</taxon>
        <taxon>Alphaproteobacteria</taxon>
        <taxon>Rhodobacterales</taxon>
        <taxon>Paracoccaceae</taxon>
        <taxon>Thioclava</taxon>
    </lineage>
</organism>
<dbReference type="Pfam" id="PF00583">
    <property type="entry name" value="Acetyltransf_1"/>
    <property type="match status" value="1"/>
</dbReference>
<dbReference type="InterPro" id="IPR050769">
    <property type="entry name" value="NAT_camello-type"/>
</dbReference>
<dbReference type="CDD" id="cd04301">
    <property type="entry name" value="NAT_SF"/>
    <property type="match status" value="1"/>
</dbReference>
<dbReference type="Gene3D" id="3.40.630.30">
    <property type="match status" value="1"/>
</dbReference>
<protein>
    <submittedName>
        <fullName evidence="3">GNAT family N-acetyltransferase</fullName>
    </submittedName>
</protein>
<gene>
    <name evidence="3" type="ORF">VSX56_03050</name>
</gene>
<keyword evidence="4" id="KW-1185">Reference proteome</keyword>
<evidence type="ECO:0000313" key="3">
    <source>
        <dbReference type="EMBL" id="MER5170741.1"/>
    </source>
</evidence>
<dbReference type="Proteomes" id="UP001438953">
    <property type="component" value="Unassembled WGS sequence"/>
</dbReference>
<dbReference type="InterPro" id="IPR000182">
    <property type="entry name" value="GNAT_dom"/>
</dbReference>
<keyword evidence="1" id="KW-0808">Transferase</keyword>
<proteinExistence type="predicted"/>
<evidence type="ECO:0000313" key="4">
    <source>
        <dbReference type="Proteomes" id="UP001438953"/>
    </source>
</evidence>
<dbReference type="SUPFAM" id="SSF55729">
    <property type="entry name" value="Acyl-CoA N-acyltransferases (Nat)"/>
    <property type="match status" value="1"/>
</dbReference>
<dbReference type="PANTHER" id="PTHR13947:SF37">
    <property type="entry name" value="LD18367P"/>
    <property type="match status" value="1"/>
</dbReference>
<dbReference type="PROSITE" id="PS51186">
    <property type="entry name" value="GNAT"/>
    <property type="match status" value="1"/>
</dbReference>
<dbReference type="EMBL" id="JAYWLC010000002">
    <property type="protein sequence ID" value="MER5170741.1"/>
    <property type="molecule type" value="Genomic_DNA"/>
</dbReference>
<feature type="domain" description="N-acetyltransferase" evidence="2">
    <location>
        <begin position="3"/>
        <end position="196"/>
    </location>
</feature>
<evidence type="ECO:0000259" key="2">
    <source>
        <dbReference type="PROSITE" id="PS51186"/>
    </source>
</evidence>
<accession>A0ABV1SCW4</accession>
<comment type="caution">
    <text evidence="3">The sequence shown here is derived from an EMBL/GenBank/DDBJ whole genome shotgun (WGS) entry which is preliminary data.</text>
</comment>
<sequence length="214" mass="24096">MIYRIRRGIPDHHRAAAAKLYWQAFGSKLGRVLGPDPRALAFVERVMDGTHGFCAINEETQELLGIVGFRTAHGAFVGGDNADLREIYGLFGAAWRLTCLWVLARDQEHKAMVVDGLSVRADQRSGGIGTALLEAVCTEARRRGYVQLRLDVIKENMRARALYERLGFHVVRVRESRLTEMLFLYRTVFMMVRPLKPWDNGRNAPDPGPSRSSG</sequence>
<name>A0ABV1SCW4_9RHOB</name>
<evidence type="ECO:0000256" key="1">
    <source>
        <dbReference type="ARBA" id="ARBA00022679"/>
    </source>
</evidence>